<accession>A0A2K1IX92</accession>
<dbReference type="EMBL" id="ABEU02000019">
    <property type="protein sequence ID" value="PNR33899.1"/>
    <property type="molecule type" value="Genomic_DNA"/>
</dbReference>
<name>A0A2K1IX92_PHYPA</name>
<gene>
    <name evidence="4" type="primary">LOC112272658</name>
    <name evidence="3" type="ORF">PHYPA_023715</name>
</gene>
<evidence type="ECO:0000256" key="2">
    <source>
        <dbReference type="SAM" id="MobiDB-lite"/>
    </source>
</evidence>
<feature type="region of interest" description="Disordered" evidence="2">
    <location>
        <begin position="228"/>
        <end position="278"/>
    </location>
</feature>
<feature type="coiled-coil region" evidence="1">
    <location>
        <begin position="150"/>
        <end position="177"/>
    </location>
</feature>
<dbReference type="OrthoDB" id="10411492at2759"/>
<dbReference type="AlphaFoldDB" id="A0A2K1IX92"/>
<sequence>MASSTAMVSSCNAAAAAAAALVTSTPAMECRSASSAAFGSVRFAPMVSRSAAVKVNAVVRASASEEPKAVRQAMIGLLAAGAVLVSGVPAFALTGPGGDGASTTAKEADVLLNKADKLTKNDSPKRFGDGLQNAGSTAKQAGSAAASNVEDVADAAVKNARDNLNKAKANFGDLMGKGNSKVKGKISDASSTANQAFQLGDASDVINEAKSNTTNVVDDAKSALSGLGDKLTGSNNPGNVAANVKSKADDAVSDANTNLPNGSLPDVSLPEKKAGQKF</sequence>
<dbReference type="Proteomes" id="UP000006727">
    <property type="component" value="Chromosome 19"/>
</dbReference>
<reference evidence="3 5" key="2">
    <citation type="journal article" date="2018" name="Plant J.">
        <title>The Physcomitrella patens chromosome-scale assembly reveals moss genome structure and evolution.</title>
        <authorList>
            <person name="Lang D."/>
            <person name="Ullrich K.K."/>
            <person name="Murat F."/>
            <person name="Fuchs J."/>
            <person name="Jenkins J."/>
            <person name="Haas F.B."/>
            <person name="Piednoel M."/>
            <person name="Gundlach H."/>
            <person name="Van Bel M."/>
            <person name="Meyberg R."/>
            <person name="Vives C."/>
            <person name="Morata J."/>
            <person name="Symeonidi A."/>
            <person name="Hiss M."/>
            <person name="Muchero W."/>
            <person name="Kamisugi Y."/>
            <person name="Saleh O."/>
            <person name="Blanc G."/>
            <person name="Decker E.L."/>
            <person name="van Gessel N."/>
            <person name="Grimwood J."/>
            <person name="Hayes R.D."/>
            <person name="Graham S.W."/>
            <person name="Gunter L.E."/>
            <person name="McDaniel S.F."/>
            <person name="Hoernstein S.N.W."/>
            <person name="Larsson A."/>
            <person name="Li F.W."/>
            <person name="Perroud P.F."/>
            <person name="Phillips J."/>
            <person name="Ranjan P."/>
            <person name="Rokshar D.S."/>
            <person name="Rothfels C.J."/>
            <person name="Schneider L."/>
            <person name="Shu S."/>
            <person name="Stevenson D.W."/>
            <person name="Thummler F."/>
            <person name="Tillich M."/>
            <person name="Villarreal Aguilar J.C."/>
            <person name="Widiez T."/>
            <person name="Wong G.K."/>
            <person name="Wymore A."/>
            <person name="Zhang Y."/>
            <person name="Zimmer A.D."/>
            <person name="Quatrano R.S."/>
            <person name="Mayer K.F.X."/>
            <person name="Goodstein D."/>
            <person name="Casacuberta J.M."/>
            <person name="Vandepoele K."/>
            <person name="Reski R."/>
            <person name="Cuming A.C."/>
            <person name="Tuskan G.A."/>
            <person name="Maumus F."/>
            <person name="Salse J."/>
            <person name="Schmutz J."/>
            <person name="Rensing S.A."/>
        </authorList>
    </citation>
    <scope>NUCLEOTIDE SEQUENCE [LARGE SCALE GENOMIC DNA]</scope>
    <source>
        <strain evidence="4 5">cv. Gransden 2004</strain>
    </source>
</reference>
<protein>
    <submittedName>
        <fullName evidence="3 4">Uncharacterized protein</fullName>
    </submittedName>
</protein>
<dbReference type="Gramene" id="Pp3c19_5170V3.1">
    <property type="protein sequence ID" value="Pp3c19_5170V3.1"/>
    <property type="gene ID" value="Pp3c19_5170"/>
</dbReference>
<evidence type="ECO:0000313" key="4">
    <source>
        <dbReference type="EnsemblPlants" id="Pp3c19_5170V3.1"/>
    </source>
</evidence>
<dbReference type="RefSeq" id="XP_024356406.1">
    <property type="nucleotide sequence ID" value="XM_024500638.2"/>
</dbReference>
<dbReference type="PaxDb" id="3218-PP1S517_11V6.2"/>
<dbReference type="OMA" id="STPAMEC"/>
<reference evidence="3 5" key="1">
    <citation type="journal article" date="2008" name="Science">
        <title>The Physcomitrella genome reveals evolutionary insights into the conquest of land by plants.</title>
        <authorList>
            <person name="Rensing S."/>
            <person name="Lang D."/>
            <person name="Zimmer A."/>
            <person name="Terry A."/>
            <person name="Salamov A."/>
            <person name="Shapiro H."/>
            <person name="Nishiyama T."/>
            <person name="Perroud P.-F."/>
            <person name="Lindquist E."/>
            <person name="Kamisugi Y."/>
            <person name="Tanahashi T."/>
            <person name="Sakakibara K."/>
            <person name="Fujita T."/>
            <person name="Oishi K."/>
            <person name="Shin-I T."/>
            <person name="Kuroki Y."/>
            <person name="Toyoda A."/>
            <person name="Suzuki Y."/>
            <person name="Hashimoto A."/>
            <person name="Yamaguchi K."/>
            <person name="Sugano A."/>
            <person name="Kohara Y."/>
            <person name="Fujiyama A."/>
            <person name="Anterola A."/>
            <person name="Aoki S."/>
            <person name="Ashton N."/>
            <person name="Barbazuk W.B."/>
            <person name="Barker E."/>
            <person name="Bennetzen J."/>
            <person name="Bezanilla M."/>
            <person name="Blankenship R."/>
            <person name="Cho S.H."/>
            <person name="Dutcher S."/>
            <person name="Estelle M."/>
            <person name="Fawcett J.A."/>
            <person name="Gundlach H."/>
            <person name="Hanada K."/>
            <person name="Heyl A."/>
            <person name="Hicks K.A."/>
            <person name="Hugh J."/>
            <person name="Lohr M."/>
            <person name="Mayer K."/>
            <person name="Melkozernov A."/>
            <person name="Murata T."/>
            <person name="Nelson D."/>
            <person name="Pils B."/>
            <person name="Prigge M."/>
            <person name="Reiss B."/>
            <person name="Renner T."/>
            <person name="Rombauts S."/>
            <person name="Rushton P."/>
            <person name="Sanderfoot A."/>
            <person name="Schween G."/>
            <person name="Shiu S.-H."/>
            <person name="Stueber K."/>
            <person name="Theodoulou F.L."/>
            <person name="Tu H."/>
            <person name="Van de Peer Y."/>
            <person name="Verrier P.J."/>
            <person name="Waters E."/>
            <person name="Wood A."/>
            <person name="Yang L."/>
            <person name="Cove D."/>
            <person name="Cuming A."/>
            <person name="Hasebe M."/>
            <person name="Lucas S."/>
            <person name="Mishler D.B."/>
            <person name="Reski R."/>
            <person name="Grigoriev I."/>
            <person name="Quatrano R.S."/>
            <person name="Boore J.L."/>
        </authorList>
    </citation>
    <scope>NUCLEOTIDE SEQUENCE [LARGE SCALE GENOMIC DNA]</scope>
    <source>
        <strain evidence="4 5">cv. Gransden 2004</strain>
    </source>
</reference>
<evidence type="ECO:0000313" key="3">
    <source>
        <dbReference type="EMBL" id="PNR33899.1"/>
    </source>
</evidence>
<evidence type="ECO:0000313" key="5">
    <source>
        <dbReference type="Proteomes" id="UP000006727"/>
    </source>
</evidence>
<dbReference type="Gramene" id="Pp3c19_5170V3.2">
    <property type="protein sequence ID" value="Pp3c19_5170V3.2"/>
    <property type="gene ID" value="Pp3c19_5170"/>
</dbReference>
<dbReference type="KEGG" id="ppp:112272658"/>
<dbReference type="EnsemblPlants" id="Pp3c19_5170V3.1">
    <property type="protein sequence ID" value="Pp3c19_5170V3.1"/>
    <property type="gene ID" value="Pp3c19_5170"/>
</dbReference>
<feature type="compositionally biased region" description="Basic and acidic residues" evidence="2">
    <location>
        <begin position="269"/>
        <end position="278"/>
    </location>
</feature>
<keyword evidence="1" id="KW-0175">Coiled coil</keyword>
<dbReference type="EnsemblPlants" id="Pp3c19_5170V3.2">
    <property type="protein sequence ID" value="Pp3c19_5170V3.2"/>
    <property type="gene ID" value="Pp3c19_5170"/>
</dbReference>
<reference evidence="4" key="3">
    <citation type="submission" date="2020-12" db="UniProtKB">
        <authorList>
            <consortium name="EnsemblPlants"/>
        </authorList>
    </citation>
    <scope>IDENTIFICATION</scope>
</reference>
<proteinExistence type="predicted"/>
<keyword evidence="5" id="KW-1185">Reference proteome</keyword>
<dbReference type="GeneID" id="112272658"/>
<organism evidence="3">
    <name type="scientific">Physcomitrium patens</name>
    <name type="common">Spreading-leaved earth moss</name>
    <name type="synonym">Physcomitrella patens</name>
    <dbReference type="NCBI Taxonomy" id="3218"/>
    <lineage>
        <taxon>Eukaryota</taxon>
        <taxon>Viridiplantae</taxon>
        <taxon>Streptophyta</taxon>
        <taxon>Embryophyta</taxon>
        <taxon>Bryophyta</taxon>
        <taxon>Bryophytina</taxon>
        <taxon>Bryopsida</taxon>
        <taxon>Funariidae</taxon>
        <taxon>Funariales</taxon>
        <taxon>Funariaceae</taxon>
        <taxon>Physcomitrium</taxon>
    </lineage>
</organism>
<evidence type="ECO:0000256" key="1">
    <source>
        <dbReference type="SAM" id="Coils"/>
    </source>
</evidence>